<dbReference type="Proteomes" id="UP000008276">
    <property type="component" value="Chromosome"/>
</dbReference>
<accession>G2MVD7</accession>
<evidence type="ECO:0000313" key="1">
    <source>
        <dbReference type="EMBL" id="AEM78693.1"/>
    </source>
</evidence>
<dbReference type="HOGENOM" id="CLU_048574_0_0_9"/>
<dbReference type="InterPro" id="IPR038369">
    <property type="entry name" value="SpoVAD_sf"/>
</dbReference>
<dbReference type="KEGG" id="twi:Thewi_1270"/>
<dbReference type="GO" id="GO:0016746">
    <property type="term" value="F:acyltransferase activity"/>
    <property type="evidence" value="ECO:0007669"/>
    <property type="project" value="InterPro"/>
</dbReference>
<dbReference type="NCBIfam" id="NF006160">
    <property type="entry name" value="PRK08304.1"/>
    <property type="match status" value="1"/>
</dbReference>
<dbReference type="InterPro" id="IPR010894">
    <property type="entry name" value="SpoVAD"/>
</dbReference>
<dbReference type="InterPro" id="IPR016039">
    <property type="entry name" value="Thiolase-like"/>
</dbReference>
<dbReference type="RefSeq" id="WP_014062830.1">
    <property type="nucleotide sequence ID" value="NC_015958.1"/>
</dbReference>
<sequence>MLFFKVKGEVRYGKKKLGTQTIKFKNPPSIIAGGTIVGPKEGEGPLRDYFDMILVDDTYGEKSWEKAESKMFQDAVNLALKKANLKISEIDYLLGGDLLNQIISANFAARQLNVPHFGLYGACSTMTEGLTLGAMLIDGGYADYIIAATSSHFSTAERQFRYPLEQGIQRPFTSQWTVTGAGATILASTGEGPYITHATTGKVVDLGMKDANNMGAAMAPAAADTIITHFKDTGFTIEDYDLIMTGDMGRVGRDILLELLYKEGYDIESKYKDCGIEIFDESQDVHSGGSGAACSAVVLNGWLLSQIQNGVYKKVLFMATGALLSPTSSQQGESIPGIAHAITISTTL</sequence>
<name>G2MVD7_9THEO</name>
<evidence type="ECO:0000313" key="2">
    <source>
        <dbReference type="Proteomes" id="UP000008276"/>
    </source>
</evidence>
<dbReference type="Pfam" id="PF07451">
    <property type="entry name" value="SpoVAD"/>
    <property type="match status" value="1"/>
</dbReference>
<proteinExistence type="predicted"/>
<dbReference type="STRING" id="697303.Thewi_1270"/>
<gene>
    <name evidence="1" type="ORF">Thewi_1270</name>
</gene>
<dbReference type="EMBL" id="CP002991">
    <property type="protein sequence ID" value="AEM78693.1"/>
    <property type="molecule type" value="Genomic_DNA"/>
</dbReference>
<dbReference type="SUPFAM" id="SSF53901">
    <property type="entry name" value="Thiolase-like"/>
    <property type="match status" value="1"/>
</dbReference>
<dbReference type="NCBIfam" id="TIGR02845">
    <property type="entry name" value="spore_V_AD"/>
    <property type="match status" value="1"/>
</dbReference>
<dbReference type="AlphaFoldDB" id="G2MVD7"/>
<dbReference type="eggNOG" id="COG0183">
    <property type="taxonomic scope" value="Bacteria"/>
</dbReference>
<keyword evidence="2" id="KW-1185">Reference proteome</keyword>
<dbReference type="NCBIfam" id="NF009069">
    <property type="entry name" value="PRK12404.1"/>
    <property type="match status" value="1"/>
</dbReference>
<reference evidence="1 2" key="1">
    <citation type="submission" date="2011-08" db="EMBL/GenBank/DDBJ databases">
        <title>Complete sequence of Thermoanaerobacter wiegelii Rt8.B1.</title>
        <authorList>
            <consortium name="US DOE Joint Genome Institute"/>
            <person name="Lucas S."/>
            <person name="Han J."/>
            <person name="Lapidus A."/>
            <person name="Cheng J.-F."/>
            <person name="Goodwin L."/>
            <person name="Pitluck S."/>
            <person name="Peters L."/>
            <person name="Mikhailova N."/>
            <person name="Zeytun A."/>
            <person name="Daligault H."/>
            <person name="Detter J.C."/>
            <person name="Han C."/>
            <person name="Tapia R."/>
            <person name="Land M."/>
            <person name="Hauser L."/>
            <person name="Kyrpides N."/>
            <person name="Ivanova N."/>
            <person name="Pagani I."/>
            <person name="Hemme C."/>
            <person name="Woyke T."/>
        </authorList>
    </citation>
    <scope>NUCLEOTIDE SEQUENCE [LARGE SCALE GENOMIC DNA]</scope>
    <source>
        <strain evidence="1 2">Rt8.B1</strain>
    </source>
</reference>
<dbReference type="PIRSF" id="PIRSF011570">
    <property type="entry name" value="SpoVAD"/>
    <property type="match status" value="1"/>
</dbReference>
<protein>
    <submittedName>
        <fullName evidence="1">Stage V sporulation protein AD</fullName>
    </submittedName>
</protein>
<dbReference type="Gene3D" id="3.40.47.40">
    <property type="entry name" value="Stage V sporulation protein AD"/>
    <property type="match status" value="1"/>
</dbReference>
<organism evidence="1 2">
    <name type="scientific">Thermoanaerobacter wiegelii Rt8.B1</name>
    <dbReference type="NCBI Taxonomy" id="697303"/>
    <lineage>
        <taxon>Bacteria</taxon>
        <taxon>Bacillati</taxon>
        <taxon>Bacillota</taxon>
        <taxon>Clostridia</taxon>
        <taxon>Thermoanaerobacterales</taxon>
        <taxon>Thermoanaerobacteraceae</taxon>
        <taxon>Thermoanaerobacter</taxon>
    </lineage>
</organism>